<comment type="similarity">
    <text evidence="2 8">Belongs to the nucleobase:cation symporter-2 (NCS2) (TC 2.A.40) family. Azg-like subfamily.</text>
</comment>
<reference evidence="10 11" key="1">
    <citation type="submission" date="2022-08" db="EMBL/GenBank/DDBJ databases">
        <title>Bacterial and archaeal communities from various locations to study Microbial Dark Matter (Phase II).</title>
        <authorList>
            <person name="Stepanauskas R."/>
        </authorList>
    </citation>
    <scope>NUCLEOTIDE SEQUENCE [LARGE SCALE GENOMIC DNA]</scope>
    <source>
        <strain evidence="10 11">PD1</strain>
    </source>
</reference>
<dbReference type="EMBL" id="JANUCP010000001">
    <property type="protein sequence ID" value="MCS3918060.1"/>
    <property type="molecule type" value="Genomic_DNA"/>
</dbReference>
<dbReference type="RefSeq" id="WP_259093279.1">
    <property type="nucleotide sequence ID" value="NZ_CP130454.1"/>
</dbReference>
<evidence type="ECO:0000256" key="8">
    <source>
        <dbReference type="PIRNR" id="PIRNR005353"/>
    </source>
</evidence>
<evidence type="ECO:0000256" key="9">
    <source>
        <dbReference type="SAM" id="Phobius"/>
    </source>
</evidence>
<protein>
    <submittedName>
        <fullName evidence="10">AGZA family xanthine/uracil permease-like MFS transporter</fullName>
    </submittedName>
</protein>
<keyword evidence="7 8" id="KW-0472">Membrane</keyword>
<name>A0ABT2EJP5_9BACT</name>
<evidence type="ECO:0000256" key="3">
    <source>
        <dbReference type="ARBA" id="ARBA00022448"/>
    </source>
</evidence>
<evidence type="ECO:0000256" key="6">
    <source>
        <dbReference type="ARBA" id="ARBA00022989"/>
    </source>
</evidence>
<feature type="transmembrane region" description="Helical" evidence="9">
    <location>
        <begin position="140"/>
        <end position="161"/>
    </location>
</feature>
<feature type="transmembrane region" description="Helical" evidence="9">
    <location>
        <begin position="201"/>
        <end position="219"/>
    </location>
</feature>
<proteinExistence type="inferred from homology"/>
<dbReference type="PANTHER" id="PTHR43337:SF1">
    <property type="entry name" value="XANTHINE_URACIL PERMEASE C887.17-RELATED"/>
    <property type="match status" value="1"/>
</dbReference>
<comment type="caution">
    <text evidence="10">The sequence shown here is derived from an EMBL/GenBank/DDBJ whole genome shotgun (WGS) entry which is preliminary data.</text>
</comment>
<dbReference type="PANTHER" id="PTHR43337">
    <property type="entry name" value="XANTHINE/URACIL PERMEASE C887.17-RELATED"/>
    <property type="match status" value="1"/>
</dbReference>
<evidence type="ECO:0000256" key="1">
    <source>
        <dbReference type="ARBA" id="ARBA00004651"/>
    </source>
</evidence>
<evidence type="ECO:0000313" key="10">
    <source>
        <dbReference type="EMBL" id="MCS3918060.1"/>
    </source>
</evidence>
<evidence type="ECO:0000256" key="2">
    <source>
        <dbReference type="ARBA" id="ARBA00005697"/>
    </source>
</evidence>
<dbReference type="Pfam" id="PF00860">
    <property type="entry name" value="Xan_ur_permease"/>
    <property type="match status" value="1"/>
</dbReference>
<keyword evidence="5 8" id="KW-0812">Transmembrane</keyword>
<feature type="transmembrane region" description="Helical" evidence="9">
    <location>
        <begin position="55"/>
        <end position="77"/>
    </location>
</feature>
<evidence type="ECO:0000256" key="4">
    <source>
        <dbReference type="ARBA" id="ARBA00022475"/>
    </source>
</evidence>
<evidence type="ECO:0000256" key="5">
    <source>
        <dbReference type="ARBA" id="ARBA00022692"/>
    </source>
</evidence>
<feature type="transmembrane region" description="Helical" evidence="9">
    <location>
        <begin position="112"/>
        <end position="133"/>
    </location>
</feature>
<keyword evidence="6 8" id="KW-1133">Transmembrane helix</keyword>
<evidence type="ECO:0000313" key="11">
    <source>
        <dbReference type="Proteomes" id="UP001204798"/>
    </source>
</evidence>
<gene>
    <name evidence="10" type="ORF">M2350_000457</name>
</gene>
<feature type="transmembrane region" description="Helical" evidence="9">
    <location>
        <begin position="375"/>
        <end position="394"/>
    </location>
</feature>
<comment type="subcellular location">
    <subcellularLocation>
        <location evidence="1 8">Cell membrane</location>
        <topology evidence="1 8">Multi-pass membrane protein</topology>
    </subcellularLocation>
</comment>
<feature type="transmembrane region" description="Helical" evidence="9">
    <location>
        <begin position="444"/>
        <end position="463"/>
    </location>
</feature>
<organism evidence="10 11">
    <name type="scientific">Candidatus Fervidibacter sacchari</name>
    <dbReference type="NCBI Taxonomy" id="1448929"/>
    <lineage>
        <taxon>Bacteria</taxon>
        <taxon>Candidatus Fervidibacterota</taxon>
        <taxon>Candidatus Fervidibacter</taxon>
    </lineage>
</organism>
<keyword evidence="3 8" id="KW-0813">Transport</keyword>
<dbReference type="PIRSF" id="PIRSF005353">
    <property type="entry name" value="PbuG"/>
    <property type="match status" value="1"/>
</dbReference>
<accession>A0ABT2EJP5</accession>
<keyword evidence="11" id="KW-1185">Reference proteome</keyword>
<dbReference type="InterPro" id="IPR026033">
    <property type="entry name" value="Azg-like_bact_archaea"/>
</dbReference>
<feature type="transmembrane region" description="Helical" evidence="9">
    <location>
        <begin position="328"/>
        <end position="349"/>
    </location>
</feature>
<feature type="transmembrane region" description="Helical" evidence="9">
    <location>
        <begin position="294"/>
        <end position="316"/>
    </location>
</feature>
<dbReference type="InterPro" id="IPR045018">
    <property type="entry name" value="Azg-like"/>
</dbReference>
<feature type="transmembrane region" description="Helical" evidence="9">
    <location>
        <begin position="25"/>
        <end position="49"/>
    </location>
</feature>
<sequence>MGAVSQWLEQRFRLKELGTDVRTEVLAGLTTFLTMCYIIFVNPVILGAAGMDKGAVMVATCIGAAVGTFLMGLLANYPIAMAPGMGHNAFFAFIVCGAMGFTWQQALGANFISGSLFLILVLAGMSQAFVDAVPDSLKHAIAVGIGLLLAMIGLQWGGFIVHSPATMVTLGDLTSPSVIISTIGFLVMVVLLVLNVRGAIVIGLLAGLVVAILLGVTQYKGIVSAPPSVAPTAFKFAEGLASFGALGRHWVDLIAVIFVLLFLDIFDTVGTLIGVTSQAGLLKNGTLPKAKESLFSDAIGTIAGVCFGTSTITSYIESSAGIAQGGRSGLTAVVVAILFLLGLFFAPLVEMMSAEVAVPISFAAKGTPPFSQHPIIAPALILVGAFMMTGVRHIRWDDYTEAIPAFLTLIIMPVTFSITEGIAFGFISYALLKLVTRRHREAHWLLYLLAVLFLVLFAVRTYLAG</sequence>
<keyword evidence="4 8" id="KW-1003">Cell membrane</keyword>
<feature type="transmembrane region" description="Helical" evidence="9">
    <location>
        <begin position="89"/>
        <end position="106"/>
    </location>
</feature>
<evidence type="ECO:0000256" key="7">
    <source>
        <dbReference type="ARBA" id="ARBA00023136"/>
    </source>
</evidence>
<feature type="transmembrane region" description="Helical" evidence="9">
    <location>
        <begin position="253"/>
        <end position="273"/>
    </location>
</feature>
<dbReference type="InterPro" id="IPR006043">
    <property type="entry name" value="NCS2"/>
</dbReference>
<feature type="transmembrane region" description="Helical" evidence="9">
    <location>
        <begin position="173"/>
        <end position="194"/>
    </location>
</feature>
<feature type="transmembrane region" description="Helical" evidence="9">
    <location>
        <begin position="406"/>
        <end position="432"/>
    </location>
</feature>
<dbReference type="Proteomes" id="UP001204798">
    <property type="component" value="Unassembled WGS sequence"/>
</dbReference>